<name>A0A6G0TJ67_APHGL</name>
<dbReference type="Proteomes" id="UP000475862">
    <property type="component" value="Unassembled WGS sequence"/>
</dbReference>
<comment type="caution">
    <text evidence="1">The sequence shown here is derived from an EMBL/GenBank/DDBJ whole genome shotgun (WGS) entry which is preliminary data.</text>
</comment>
<gene>
    <name evidence="1" type="ORF">AGLY_008966</name>
</gene>
<evidence type="ECO:0000313" key="1">
    <source>
        <dbReference type="EMBL" id="KAE9533887.1"/>
    </source>
</evidence>
<protein>
    <submittedName>
        <fullName evidence="1">Uncharacterized protein</fullName>
    </submittedName>
</protein>
<accession>A0A6G0TJ67</accession>
<evidence type="ECO:0000313" key="2">
    <source>
        <dbReference type="Proteomes" id="UP000475862"/>
    </source>
</evidence>
<reference evidence="1 2" key="1">
    <citation type="submission" date="2019-08" db="EMBL/GenBank/DDBJ databases">
        <title>The genome of the soybean aphid Biotype 1, its phylome, world population structure and adaptation to the North American continent.</title>
        <authorList>
            <person name="Giordano R."/>
            <person name="Donthu R.K."/>
            <person name="Hernandez A.G."/>
            <person name="Wright C.L."/>
            <person name="Zimin A.V."/>
        </authorList>
    </citation>
    <scope>NUCLEOTIDE SEQUENCE [LARGE SCALE GENOMIC DNA]</scope>
    <source>
        <tissue evidence="1">Whole aphids</tissue>
    </source>
</reference>
<dbReference type="OrthoDB" id="6497308at2759"/>
<proteinExistence type="predicted"/>
<keyword evidence="2" id="KW-1185">Reference proteome</keyword>
<sequence>MYGKDTFYAGKRYIVGLEVVHEYYKFIEICYKKLQCNITPSRKEIYGFIRVNSESVVPFCLKDGHKYVPLFYFEGETENLRHRVGIRNELFASDSCTTTSLDDIKKFFPLETQFEEYWPRLSNRKSTHVNSPGAWTRAPPEEPSVASTILHSLTASGPVMPQNPEINAMAFKMKENYQKTASIALNPISSSSVNVYINRVGRAVTLTIAPISQKNNQEKLYKKIENIQNIQGIFCWKSIAKYLIPYIIFVMKGEVLKIVSVQMAKTQQLSKYLH</sequence>
<organism evidence="1 2">
    <name type="scientific">Aphis glycines</name>
    <name type="common">Soybean aphid</name>
    <dbReference type="NCBI Taxonomy" id="307491"/>
    <lineage>
        <taxon>Eukaryota</taxon>
        <taxon>Metazoa</taxon>
        <taxon>Ecdysozoa</taxon>
        <taxon>Arthropoda</taxon>
        <taxon>Hexapoda</taxon>
        <taxon>Insecta</taxon>
        <taxon>Pterygota</taxon>
        <taxon>Neoptera</taxon>
        <taxon>Paraneoptera</taxon>
        <taxon>Hemiptera</taxon>
        <taxon>Sternorrhyncha</taxon>
        <taxon>Aphidomorpha</taxon>
        <taxon>Aphidoidea</taxon>
        <taxon>Aphididae</taxon>
        <taxon>Aphidini</taxon>
        <taxon>Aphis</taxon>
        <taxon>Aphis</taxon>
    </lineage>
</organism>
<dbReference type="EMBL" id="VYZN01000031">
    <property type="protein sequence ID" value="KAE9533887.1"/>
    <property type="molecule type" value="Genomic_DNA"/>
</dbReference>
<dbReference type="AlphaFoldDB" id="A0A6G0TJ67"/>